<evidence type="ECO:0000256" key="3">
    <source>
        <dbReference type="ARBA" id="ARBA00022679"/>
    </source>
</evidence>
<evidence type="ECO:0000313" key="5">
    <source>
        <dbReference type="EMBL" id="MBC8600339.1"/>
    </source>
</evidence>
<reference evidence="5 6" key="1">
    <citation type="submission" date="2020-08" db="EMBL/GenBank/DDBJ databases">
        <title>Genome public.</title>
        <authorList>
            <person name="Liu C."/>
            <person name="Sun Q."/>
        </authorList>
    </citation>
    <scope>NUCLEOTIDE SEQUENCE [LARGE SCALE GENOMIC DNA]</scope>
    <source>
        <strain evidence="5 6">426_9</strain>
    </source>
</reference>
<keyword evidence="3" id="KW-0808">Transferase</keyword>
<evidence type="ECO:0000313" key="6">
    <source>
        <dbReference type="Proteomes" id="UP000629596"/>
    </source>
</evidence>
<dbReference type="Pfam" id="PF00535">
    <property type="entry name" value="Glycos_transf_2"/>
    <property type="match status" value="1"/>
</dbReference>
<organism evidence="5 6">
    <name type="scientific">Parabacteroides acidifaciens</name>
    <dbReference type="NCBI Taxonomy" id="2290935"/>
    <lineage>
        <taxon>Bacteria</taxon>
        <taxon>Pseudomonadati</taxon>
        <taxon>Bacteroidota</taxon>
        <taxon>Bacteroidia</taxon>
        <taxon>Bacteroidales</taxon>
        <taxon>Tannerellaceae</taxon>
        <taxon>Parabacteroides</taxon>
    </lineage>
</organism>
<dbReference type="InterPro" id="IPR029044">
    <property type="entry name" value="Nucleotide-diphossugar_trans"/>
</dbReference>
<comment type="caution">
    <text evidence="5">The sequence shown here is derived from an EMBL/GenBank/DDBJ whole genome shotgun (WGS) entry which is preliminary data.</text>
</comment>
<gene>
    <name evidence="5" type="ORF">H8784_01230</name>
</gene>
<dbReference type="CDD" id="cd04186">
    <property type="entry name" value="GT_2_like_c"/>
    <property type="match status" value="1"/>
</dbReference>
<dbReference type="SUPFAM" id="SSF53448">
    <property type="entry name" value="Nucleotide-diphospho-sugar transferases"/>
    <property type="match status" value="1"/>
</dbReference>
<dbReference type="InterPro" id="IPR001173">
    <property type="entry name" value="Glyco_trans_2-like"/>
</dbReference>
<protein>
    <submittedName>
        <fullName evidence="5">Glycosyltransferase family 2 protein</fullName>
    </submittedName>
</protein>
<keyword evidence="6" id="KW-1185">Reference proteome</keyword>
<dbReference type="Proteomes" id="UP000629596">
    <property type="component" value="Unassembled WGS sequence"/>
</dbReference>
<dbReference type="PANTHER" id="PTHR43179">
    <property type="entry name" value="RHAMNOSYLTRANSFERASE WBBL"/>
    <property type="match status" value="1"/>
</dbReference>
<evidence type="ECO:0000256" key="2">
    <source>
        <dbReference type="ARBA" id="ARBA00022676"/>
    </source>
</evidence>
<evidence type="ECO:0000256" key="1">
    <source>
        <dbReference type="ARBA" id="ARBA00006739"/>
    </source>
</evidence>
<accession>A0ABR7NWK5</accession>
<evidence type="ECO:0000259" key="4">
    <source>
        <dbReference type="Pfam" id="PF00535"/>
    </source>
</evidence>
<dbReference type="Gene3D" id="3.90.550.10">
    <property type="entry name" value="Spore Coat Polysaccharide Biosynthesis Protein SpsA, Chain A"/>
    <property type="match status" value="1"/>
</dbReference>
<dbReference type="PANTHER" id="PTHR43179:SF12">
    <property type="entry name" value="GALACTOFURANOSYLTRANSFERASE GLFT2"/>
    <property type="match status" value="1"/>
</dbReference>
<feature type="domain" description="Glycosyltransferase 2-like" evidence="4">
    <location>
        <begin position="26"/>
        <end position="146"/>
    </location>
</feature>
<name>A0ABR7NWK5_9BACT</name>
<sequence length="358" mass="40506">MTHTIETNNNYQLSIVNCQLKKRVAVVILNWNGRELMEKFLPSVVAYTPGEWADVIVADNGSTDDSIEMLKAKFPTVGVILLDKNYGFAEGYNQALKQIGHEYTVLLNSDVEVTPGWLDAPVAAMDADPDIACAQPKIRAERNKDYFEYAGAAGGFMDRYGYPYCRGRVLHVVEKDLGQYDTPADLLWATGACLFVRTAVYKEAGGLDAGFFAHQEEIDMCWRLRSRGYRLVCTPASVVYHVGGATLNVESPRKTFLNFRNNLLMLYKNLPEKDLKHVMRTRFWLDYIAATKFLLSGHLPNARAVYEARKAFYELKPSYEPVRRENLAKTKLADIPELRKGSLIAAFYLQGKKKFTDL</sequence>
<keyword evidence="2" id="KW-0328">Glycosyltransferase</keyword>
<dbReference type="EMBL" id="JACRTI010000002">
    <property type="protein sequence ID" value="MBC8600339.1"/>
    <property type="molecule type" value="Genomic_DNA"/>
</dbReference>
<proteinExistence type="inferred from homology"/>
<comment type="similarity">
    <text evidence="1">Belongs to the glycosyltransferase 2 family.</text>
</comment>